<evidence type="ECO:0000313" key="2">
    <source>
        <dbReference type="Proteomes" id="UP001289645"/>
    </source>
</evidence>
<reference evidence="1 2" key="1">
    <citation type="journal article" date="2021" name="Chemosphere">
        <title>Bioballs carrying a syntrophic Rhodococcus and Mycolicibacterium consortium for simultaneous sorption and biodegradation of fuel oil in contaminated freshwater.</title>
        <authorList>
            <person name="Naloka K."/>
            <person name="Polrit D."/>
            <person name="Muangchinda C."/>
            <person name="Thoetkiattikul H."/>
            <person name="Pinyakong O."/>
        </authorList>
    </citation>
    <scope>NUCLEOTIDE SEQUENCE [LARGE SCALE GENOMIC DNA]</scope>
    <source>
        <strain evidence="1 2">J101</strain>
    </source>
</reference>
<protein>
    <submittedName>
        <fullName evidence="1">Zeta toxin family protein</fullName>
    </submittedName>
</protein>
<keyword evidence="2" id="KW-1185">Reference proteome</keyword>
<gene>
    <name evidence="1" type="ORF">OHX15_25285</name>
</gene>
<evidence type="ECO:0000313" key="1">
    <source>
        <dbReference type="EMBL" id="MDZ5088722.1"/>
    </source>
</evidence>
<proteinExistence type="predicted"/>
<comment type="caution">
    <text evidence="1">The sequence shown here is derived from an EMBL/GenBank/DDBJ whole genome shotgun (WGS) entry which is preliminary data.</text>
</comment>
<dbReference type="Proteomes" id="UP001289645">
    <property type="component" value="Unassembled WGS sequence"/>
</dbReference>
<dbReference type="EMBL" id="JAOXLN010000038">
    <property type="protein sequence ID" value="MDZ5088722.1"/>
    <property type="molecule type" value="Genomic_DNA"/>
</dbReference>
<accession>A0ACC6MPB7</accession>
<sequence length="309" mass="34782">MLWSAERRDAHRRLLRDLWNQHAVTIPREAGAMLVAGVDGAGKTTMRSNPDNGLGADQYFVIDPDEIEEAMAQRGMIPHIDGLSPLEASPLVHEEAWEIAERLAQLAYRERCNVLWEIPMNSPDAGHRIAELSAIGYEVNGGFVDVPVDVARERAVLRHRHNEDAYRNGSGYGGRLLPMLVHESCRPSTESEPQQAAPRVSASPVDAVRALIDRHERRVLDFESLVAGVMRRWQHRDDVEQTPAEWPDVYRRCEEVPDDDDVFWVSVAEDRGSLTVGQTEKVFTALETVLSTNDDQERRSGTQRDGIHP</sequence>
<organism evidence="1 2">
    <name type="scientific">Mycolicibacterium parafortuitum</name>
    <name type="common">Mycobacterium parafortuitum</name>
    <dbReference type="NCBI Taxonomy" id="39692"/>
    <lineage>
        <taxon>Bacteria</taxon>
        <taxon>Bacillati</taxon>
        <taxon>Actinomycetota</taxon>
        <taxon>Actinomycetes</taxon>
        <taxon>Mycobacteriales</taxon>
        <taxon>Mycobacteriaceae</taxon>
        <taxon>Mycolicibacterium</taxon>
    </lineage>
</organism>
<name>A0ACC6MPB7_MYCPF</name>